<dbReference type="AlphaFoldDB" id="A0A919BRQ4"/>
<feature type="transmembrane region" description="Helical" evidence="1">
    <location>
        <begin position="20"/>
        <end position="38"/>
    </location>
</feature>
<dbReference type="RefSeq" id="WP_189774654.1">
    <property type="nucleotide sequence ID" value="NZ_BNCK01000014.1"/>
</dbReference>
<evidence type="ECO:0000313" key="3">
    <source>
        <dbReference type="Proteomes" id="UP000623842"/>
    </source>
</evidence>
<keyword evidence="1" id="KW-0812">Transmembrane</keyword>
<sequence>MSSDVQKLVTPSGREYPADWARIYFTKLSYFSAFKVIIKLVFWHAMFKPGVSWGVWLIRLLLPFFWLVIAVLFKGEFIGFVVVGGLSLIIFKYIFENERGKHKRLSFCFGLAIPLVLVISPLLALFIMGDNRGLGKATFWTDLNTFNPTKIAFSAREHHVKKNIYR</sequence>
<evidence type="ECO:0000313" key="2">
    <source>
        <dbReference type="EMBL" id="GHG07140.1"/>
    </source>
</evidence>
<comment type="caution">
    <text evidence="2">The sequence shown here is derived from an EMBL/GenBank/DDBJ whole genome shotgun (WGS) entry which is preliminary data.</text>
</comment>
<feature type="transmembrane region" description="Helical" evidence="1">
    <location>
        <begin position="77"/>
        <end position="95"/>
    </location>
</feature>
<gene>
    <name evidence="2" type="ORF">GCM10017161_41030</name>
</gene>
<feature type="transmembrane region" description="Helical" evidence="1">
    <location>
        <begin position="50"/>
        <end position="71"/>
    </location>
</feature>
<keyword evidence="1" id="KW-0472">Membrane</keyword>
<keyword evidence="3" id="KW-1185">Reference proteome</keyword>
<keyword evidence="1" id="KW-1133">Transmembrane helix</keyword>
<organism evidence="2 3">
    <name type="scientific">Thalassotalea marina</name>
    <dbReference type="NCBI Taxonomy" id="1673741"/>
    <lineage>
        <taxon>Bacteria</taxon>
        <taxon>Pseudomonadati</taxon>
        <taxon>Pseudomonadota</taxon>
        <taxon>Gammaproteobacteria</taxon>
        <taxon>Alteromonadales</taxon>
        <taxon>Colwelliaceae</taxon>
        <taxon>Thalassotalea</taxon>
    </lineage>
</organism>
<feature type="transmembrane region" description="Helical" evidence="1">
    <location>
        <begin position="107"/>
        <end position="128"/>
    </location>
</feature>
<accession>A0A919BRQ4</accession>
<dbReference type="EMBL" id="BNCK01000014">
    <property type="protein sequence ID" value="GHG07140.1"/>
    <property type="molecule type" value="Genomic_DNA"/>
</dbReference>
<dbReference type="Proteomes" id="UP000623842">
    <property type="component" value="Unassembled WGS sequence"/>
</dbReference>
<protein>
    <submittedName>
        <fullName evidence="2">Uncharacterized protein</fullName>
    </submittedName>
</protein>
<name>A0A919BRQ4_9GAMM</name>
<reference evidence="2" key="1">
    <citation type="journal article" date="2014" name="Int. J. Syst. Evol. Microbiol.">
        <title>Complete genome sequence of Corynebacterium casei LMG S-19264T (=DSM 44701T), isolated from a smear-ripened cheese.</title>
        <authorList>
            <consortium name="US DOE Joint Genome Institute (JGI-PGF)"/>
            <person name="Walter F."/>
            <person name="Albersmeier A."/>
            <person name="Kalinowski J."/>
            <person name="Ruckert C."/>
        </authorList>
    </citation>
    <scope>NUCLEOTIDE SEQUENCE</scope>
    <source>
        <strain evidence="2">KCTC 42731</strain>
    </source>
</reference>
<evidence type="ECO:0000256" key="1">
    <source>
        <dbReference type="SAM" id="Phobius"/>
    </source>
</evidence>
<reference evidence="2" key="2">
    <citation type="submission" date="2020-09" db="EMBL/GenBank/DDBJ databases">
        <authorList>
            <person name="Sun Q."/>
            <person name="Kim S."/>
        </authorList>
    </citation>
    <scope>NUCLEOTIDE SEQUENCE</scope>
    <source>
        <strain evidence="2">KCTC 42731</strain>
    </source>
</reference>
<proteinExistence type="predicted"/>